<accession>A0A4C1YNB6</accession>
<dbReference type="InterPro" id="IPR013112">
    <property type="entry name" value="FAD-bd_8"/>
</dbReference>
<dbReference type="GO" id="GO:0042554">
    <property type="term" value="P:superoxide anion generation"/>
    <property type="evidence" value="ECO:0007669"/>
    <property type="project" value="TreeGrafter"/>
</dbReference>
<dbReference type="PANTHER" id="PTHR11972">
    <property type="entry name" value="NADPH OXIDASE"/>
    <property type="match status" value="1"/>
</dbReference>
<dbReference type="InterPro" id="IPR050369">
    <property type="entry name" value="RBOH/FRE"/>
</dbReference>
<dbReference type="STRING" id="151549.A0A4C1YNB6"/>
<dbReference type="SUPFAM" id="SSF63380">
    <property type="entry name" value="Riboflavin synthase domain-like"/>
    <property type="match status" value="1"/>
</dbReference>
<keyword evidence="1" id="KW-0560">Oxidoreductase</keyword>
<dbReference type="OrthoDB" id="436496at2759"/>
<reference evidence="4 5" key="1">
    <citation type="journal article" date="2019" name="Commun. Biol.">
        <title>The bagworm genome reveals a unique fibroin gene that provides high tensile strength.</title>
        <authorList>
            <person name="Kono N."/>
            <person name="Nakamura H."/>
            <person name="Ohtoshi R."/>
            <person name="Tomita M."/>
            <person name="Numata K."/>
            <person name="Arakawa K."/>
        </authorList>
    </citation>
    <scope>NUCLEOTIDE SEQUENCE [LARGE SCALE GENOMIC DNA]</scope>
</reference>
<dbReference type="Proteomes" id="UP000299102">
    <property type="component" value="Unassembled WGS sequence"/>
</dbReference>
<keyword evidence="5" id="KW-1185">Reference proteome</keyword>
<dbReference type="InterPro" id="IPR017927">
    <property type="entry name" value="FAD-bd_FR_type"/>
</dbReference>
<dbReference type="Pfam" id="PF08022">
    <property type="entry name" value="FAD_binding_8"/>
    <property type="match status" value="1"/>
</dbReference>
<dbReference type="CDD" id="cd06186">
    <property type="entry name" value="NOX_Duox_like_FAD_NADP"/>
    <property type="match status" value="1"/>
</dbReference>
<proteinExistence type="predicted"/>
<name>A0A4C1YNB6_EUMVA</name>
<dbReference type="GO" id="GO:0016175">
    <property type="term" value="F:superoxide-generating NAD(P)H oxidase activity"/>
    <property type="evidence" value="ECO:0007669"/>
    <property type="project" value="TreeGrafter"/>
</dbReference>
<dbReference type="InterPro" id="IPR017938">
    <property type="entry name" value="Riboflavin_synthase-like_b-brl"/>
</dbReference>
<dbReference type="PROSITE" id="PS51384">
    <property type="entry name" value="FAD_FR"/>
    <property type="match status" value="1"/>
</dbReference>
<dbReference type="PRINTS" id="PR00466">
    <property type="entry name" value="GP91PHOX"/>
</dbReference>
<dbReference type="PANTHER" id="PTHR11972:SF153">
    <property type="entry name" value="SUPEROXIDE-GENERATING NADPH OXIDASE HEAVY CHAIN SUBUNIT A"/>
    <property type="match status" value="1"/>
</dbReference>
<evidence type="ECO:0000313" key="4">
    <source>
        <dbReference type="EMBL" id="GBP76402.1"/>
    </source>
</evidence>
<dbReference type="GO" id="GO:0006952">
    <property type="term" value="P:defense response"/>
    <property type="evidence" value="ECO:0007669"/>
    <property type="project" value="TreeGrafter"/>
</dbReference>
<comment type="caution">
    <text evidence="4">The sequence shown here is derived from an EMBL/GenBank/DDBJ whole genome shotgun (WGS) entry which is preliminary data.</text>
</comment>
<dbReference type="EMBL" id="BGZK01001290">
    <property type="protein sequence ID" value="GBP76402.1"/>
    <property type="molecule type" value="Genomic_DNA"/>
</dbReference>
<evidence type="ECO:0000259" key="3">
    <source>
        <dbReference type="PROSITE" id="PS51384"/>
    </source>
</evidence>
<gene>
    <name evidence="4" type="primary">Nox3</name>
    <name evidence="4" type="ORF">EVAR_74451_1</name>
</gene>
<comment type="catalytic activity">
    <reaction evidence="2">
        <text>NADPH + 2 O2 = 2 superoxide + NADP(+) + H(+)</text>
        <dbReference type="Rhea" id="RHEA:63180"/>
        <dbReference type="ChEBI" id="CHEBI:15378"/>
        <dbReference type="ChEBI" id="CHEBI:15379"/>
        <dbReference type="ChEBI" id="CHEBI:18421"/>
        <dbReference type="ChEBI" id="CHEBI:57783"/>
        <dbReference type="ChEBI" id="CHEBI:58349"/>
    </reaction>
</comment>
<evidence type="ECO:0000256" key="2">
    <source>
        <dbReference type="ARBA" id="ARBA00049908"/>
    </source>
</evidence>
<dbReference type="InterPro" id="IPR039261">
    <property type="entry name" value="FNR_nucleotide-bd"/>
</dbReference>
<evidence type="ECO:0000313" key="5">
    <source>
        <dbReference type="Proteomes" id="UP000299102"/>
    </source>
</evidence>
<dbReference type="InterPro" id="IPR000778">
    <property type="entry name" value="Cyt_b245_heavy_chain"/>
</dbReference>
<dbReference type="Gene3D" id="3.40.50.80">
    <property type="entry name" value="Nucleotide-binding domain of ferredoxin-NADP reductase (FNR) module"/>
    <property type="match status" value="1"/>
</dbReference>
<dbReference type="AlphaFoldDB" id="A0A4C1YNB6"/>
<feature type="domain" description="FAD-binding FR-type" evidence="3">
    <location>
        <begin position="1"/>
        <end position="96"/>
    </location>
</feature>
<evidence type="ECO:0000256" key="1">
    <source>
        <dbReference type="ARBA" id="ARBA00023002"/>
    </source>
</evidence>
<dbReference type="SUPFAM" id="SSF52343">
    <property type="entry name" value="Ferredoxin reductase-like, C-terminal NADP-linked domain"/>
    <property type="match status" value="1"/>
</dbReference>
<organism evidence="4 5">
    <name type="scientific">Eumeta variegata</name>
    <name type="common">Bagworm moth</name>
    <name type="synonym">Eumeta japonica</name>
    <dbReference type="NCBI Taxonomy" id="151549"/>
    <lineage>
        <taxon>Eukaryota</taxon>
        <taxon>Metazoa</taxon>
        <taxon>Ecdysozoa</taxon>
        <taxon>Arthropoda</taxon>
        <taxon>Hexapoda</taxon>
        <taxon>Insecta</taxon>
        <taxon>Pterygota</taxon>
        <taxon>Neoptera</taxon>
        <taxon>Endopterygota</taxon>
        <taxon>Lepidoptera</taxon>
        <taxon>Glossata</taxon>
        <taxon>Ditrysia</taxon>
        <taxon>Tineoidea</taxon>
        <taxon>Psychidae</taxon>
        <taxon>Oiketicinae</taxon>
        <taxon>Eumeta</taxon>
    </lineage>
</organism>
<protein>
    <submittedName>
        <fullName evidence="4">NADPH oxidase 3</fullName>
    </submittedName>
</protein>
<dbReference type="Gene3D" id="2.40.30.10">
    <property type="entry name" value="Translation factors"/>
    <property type="match status" value="1"/>
</dbReference>
<dbReference type="GO" id="GO:0043020">
    <property type="term" value="C:NADPH oxidase complex"/>
    <property type="evidence" value="ECO:0007669"/>
    <property type="project" value="TreeGrafter"/>
</dbReference>
<sequence length="266" mass="30574">MPGRIMKFTLECLTEHFVCKPGQYVLLQCCQISMMEWHPFTVVEVSKSSQNKFSVWIRTKGDWTEALEKLFKGKAVHDVKDVILLVDGPFSSPMQGVVKSRIAICVAAGVGITPFVSAISSMLKKSNMNKEEKVNLLTPILAVKRLGAIRKQESRTREKNIAEDKNLFVDEKYELAKEFPLLACRLKKGRPHWDKIFGYWIHLYPSIFLPEWEFNAKKARIGRTSDDEHFHQCGEDIWVRQFLSPVFFVRTSVVNNPVLLDARATR</sequence>